<dbReference type="InterPro" id="IPR035969">
    <property type="entry name" value="Rab-GAP_TBC_sf"/>
</dbReference>
<dbReference type="PANTHER" id="PTHR47219">
    <property type="entry name" value="RAB GTPASE-ACTIVATING PROTEIN 1-LIKE"/>
    <property type="match status" value="1"/>
</dbReference>
<dbReference type="PANTHER" id="PTHR47219:SF20">
    <property type="entry name" value="TBC1 DOMAIN FAMILY MEMBER 2B"/>
    <property type="match status" value="1"/>
</dbReference>
<keyword evidence="5" id="KW-1185">Reference proteome</keyword>
<comment type="caution">
    <text evidence="4">The sequence shown here is derived from an EMBL/GenBank/DDBJ whole genome shotgun (WGS) entry which is preliminary data.</text>
</comment>
<keyword evidence="1" id="KW-0106">Calcium</keyword>
<dbReference type="Gene3D" id="1.10.238.10">
    <property type="entry name" value="EF-hand"/>
    <property type="match status" value="1"/>
</dbReference>
<proteinExistence type="predicted"/>
<sequence length="606" mass="69241">MADSNPDDNECSLCTTQCSNNSICENCKSHVCQNCLVICKTSFSQVLNRDDFNVCTICSSYITTLEDYIIKEHIGWCQLTPRGSKWFRLSGCEKWANNQKLNISHYDLGSLNLEDSDIIYKDVETGRTDPSIFSWEVKETLYRVITPSFIQDIKKVLAAYCIRNTKVGYCQGMNIVTVWLLLFFDHNTAFLMLCFLVEKLLLPDFYNGSKHGNSLNGFYVESTVIAGILEFVIPEVKNCNMPTGEFSDFFSLQHLMQLFVNTVDMESSVFLWEKICEDGSISLIRGIVSLVLISEKAVNKGMHPILILKILNENRIAPQLKETYAKVVPEITDSRVARLRQLAKDLRAKQWMQCEALVVNKLENISNFSKEEIEELQIRFNKLLKDLRSGRSNEKISRRRPTVQLPKHLLNKMEDYQGSMAIGISKDEFLKILSEISPSLAQRGEEIFIKFDEDASGYLDFRELTIAMSVLSKGTFEDKLRIFFDAYDTEHCGYLGTAELNTLIEQILLPLSDSIQNNPESEELRKNIINVHLKMSQLCEESSGKVFFNDFVTGIKSDMLLYSVIGDYIGNDRPQVSRVFNAMNLGTFTEQDFDEHDGRCKMCTLL</sequence>
<dbReference type="SUPFAM" id="SSF47923">
    <property type="entry name" value="Ypt/Rab-GAP domain of gyp1p"/>
    <property type="match status" value="1"/>
</dbReference>
<evidence type="ECO:0000259" key="2">
    <source>
        <dbReference type="PROSITE" id="PS50086"/>
    </source>
</evidence>
<evidence type="ECO:0000259" key="3">
    <source>
        <dbReference type="PROSITE" id="PS50222"/>
    </source>
</evidence>
<name>A0A1R2C6E3_9CILI</name>
<dbReference type="InterPro" id="IPR011992">
    <property type="entry name" value="EF-hand-dom_pair"/>
</dbReference>
<dbReference type="PROSITE" id="PS50222">
    <property type="entry name" value="EF_HAND_2"/>
    <property type="match status" value="2"/>
</dbReference>
<dbReference type="GO" id="GO:0005096">
    <property type="term" value="F:GTPase activator activity"/>
    <property type="evidence" value="ECO:0007669"/>
    <property type="project" value="TreeGrafter"/>
</dbReference>
<dbReference type="InterPro" id="IPR018247">
    <property type="entry name" value="EF_Hand_1_Ca_BS"/>
</dbReference>
<dbReference type="Pfam" id="PF00566">
    <property type="entry name" value="RabGAP-TBC"/>
    <property type="match status" value="1"/>
</dbReference>
<dbReference type="PROSITE" id="PS50086">
    <property type="entry name" value="TBC_RABGAP"/>
    <property type="match status" value="1"/>
</dbReference>
<reference evidence="4 5" key="1">
    <citation type="submission" date="2016-11" db="EMBL/GenBank/DDBJ databases">
        <title>The macronuclear genome of Stentor coeruleus: a giant cell with tiny introns.</title>
        <authorList>
            <person name="Slabodnick M."/>
            <person name="Ruby J.G."/>
            <person name="Reiff S.B."/>
            <person name="Swart E.C."/>
            <person name="Gosai S."/>
            <person name="Prabakaran S."/>
            <person name="Witkowska E."/>
            <person name="Larue G.E."/>
            <person name="Fisher S."/>
            <person name="Freeman R.M."/>
            <person name="Gunawardena J."/>
            <person name="Chu W."/>
            <person name="Stover N.A."/>
            <person name="Gregory B.D."/>
            <person name="Nowacki M."/>
            <person name="Derisi J."/>
            <person name="Roy S.W."/>
            <person name="Marshall W.F."/>
            <person name="Sood P."/>
        </authorList>
    </citation>
    <scope>NUCLEOTIDE SEQUENCE [LARGE SCALE GENOMIC DNA]</scope>
    <source>
        <strain evidence="4">WM001</strain>
    </source>
</reference>
<evidence type="ECO:0000256" key="1">
    <source>
        <dbReference type="ARBA" id="ARBA00022837"/>
    </source>
</evidence>
<dbReference type="InterPro" id="IPR050302">
    <property type="entry name" value="Rab_GAP_TBC_domain"/>
</dbReference>
<feature type="domain" description="EF-hand" evidence="3">
    <location>
        <begin position="475"/>
        <end position="510"/>
    </location>
</feature>
<dbReference type="Proteomes" id="UP000187209">
    <property type="component" value="Unassembled WGS sequence"/>
</dbReference>
<feature type="domain" description="Rab-GAP TBC" evidence="2">
    <location>
        <begin position="76"/>
        <end position="279"/>
    </location>
</feature>
<organism evidence="4 5">
    <name type="scientific">Stentor coeruleus</name>
    <dbReference type="NCBI Taxonomy" id="5963"/>
    <lineage>
        <taxon>Eukaryota</taxon>
        <taxon>Sar</taxon>
        <taxon>Alveolata</taxon>
        <taxon>Ciliophora</taxon>
        <taxon>Postciliodesmatophora</taxon>
        <taxon>Heterotrichea</taxon>
        <taxon>Heterotrichida</taxon>
        <taxon>Stentoridae</taxon>
        <taxon>Stentor</taxon>
    </lineage>
</organism>
<dbReference type="InterPro" id="IPR002048">
    <property type="entry name" value="EF_hand_dom"/>
</dbReference>
<dbReference type="InterPro" id="IPR000195">
    <property type="entry name" value="Rab-GAP-TBC_dom"/>
</dbReference>
<protein>
    <recommendedName>
        <fullName evidence="6">Rab-GAP TBC domain-containing protein</fullName>
    </recommendedName>
</protein>
<evidence type="ECO:0000313" key="4">
    <source>
        <dbReference type="EMBL" id="OMJ84586.1"/>
    </source>
</evidence>
<dbReference type="PRINTS" id="PR00450">
    <property type="entry name" value="RECOVERIN"/>
</dbReference>
<dbReference type="GO" id="GO:0031267">
    <property type="term" value="F:small GTPase binding"/>
    <property type="evidence" value="ECO:0007669"/>
    <property type="project" value="TreeGrafter"/>
</dbReference>
<dbReference type="OrthoDB" id="288404at2759"/>
<dbReference type="Gene3D" id="1.10.8.270">
    <property type="entry name" value="putative rabgap domain of human tbc1 domain family member 14 like domains"/>
    <property type="match status" value="1"/>
</dbReference>
<dbReference type="PROSITE" id="PS00018">
    <property type="entry name" value="EF_HAND_1"/>
    <property type="match status" value="1"/>
</dbReference>
<accession>A0A1R2C6E3</accession>
<evidence type="ECO:0000313" key="5">
    <source>
        <dbReference type="Proteomes" id="UP000187209"/>
    </source>
</evidence>
<gene>
    <name evidence="4" type="ORF">SteCoe_14258</name>
</gene>
<dbReference type="GO" id="GO:0005509">
    <property type="term" value="F:calcium ion binding"/>
    <property type="evidence" value="ECO:0007669"/>
    <property type="project" value="InterPro"/>
</dbReference>
<dbReference type="SUPFAM" id="SSF47473">
    <property type="entry name" value="EF-hand"/>
    <property type="match status" value="1"/>
</dbReference>
<dbReference type="SMART" id="SM00164">
    <property type="entry name" value="TBC"/>
    <property type="match status" value="1"/>
</dbReference>
<feature type="domain" description="EF-hand" evidence="3">
    <location>
        <begin position="439"/>
        <end position="474"/>
    </location>
</feature>
<evidence type="ECO:0008006" key="6">
    <source>
        <dbReference type="Google" id="ProtNLM"/>
    </source>
</evidence>
<dbReference type="AlphaFoldDB" id="A0A1R2C6E3"/>
<dbReference type="EMBL" id="MPUH01000264">
    <property type="protein sequence ID" value="OMJ84586.1"/>
    <property type="molecule type" value="Genomic_DNA"/>
</dbReference>